<organism evidence="1 2">
    <name type="scientific">Staurois parvus</name>
    <dbReference type="NCBI Taxonomy" id="386267"/>
    <lineage>
        <taxon>Eukaryota</taxon>
        <taxon>Metazoa</taxon>
        <taxon>Chordata</taxon>
        <taxon>Craniata</taxon>
        <taxon>Vertebrata</taxon>
        <taxon>Euteleostomi</taxon>
        <taxon>Amphibia</taxon>
        <taxon>Batrachia</taxon>
        <taxon>Anura</taxon>
        <taxon>Neobatrachia</taxon>
        <taxon>Ranoidea</taxon>
        <taxon>Ranidae</taxon>
        <taxon>Staurois</taxon>
    </lineage>
</organism>
<accession>A0ABN9D6F0</accession>
<reference evidence="1" key="1">
    <citation type="submission" date="2023-05" db="EMBL/GenBank/DDBJ databases">
        <authorList>
            <person name="Stuckert A."/>
        </authorList>
    </citation>
    <scope>NUCLEOTIDE SEQUENCE</scope>
</reference>
<keyword evidence="2" id="KW-1185">Reference proteome</keyword>
<evidence type="ECO:0000313" key="1">
    <source>
        <dbReference type="EMBL" id="CAI9567868.1"/>
    </source>
</evidence>
<dbReference type="Proteomes" id="UP001162483">
    <property type="component" value="Unassembled WGS sequence"/>
</dbReference>
<protein>
    <submittedName>
        <fullName evidence="1">Uncharacterized protein</fullName>
    </submittedName>
</protein>
<evidence type="ECO:0000313" key="2">
    <source>
        <dbReference type="Proteomes" id="UP001162483"/>
    </source>
</evidence>
<dbReference type="EMBL" id="CATNWA010014131">
    <property type="protein sequence ID" value="CAI9567868.1"/>
    <property type="molecule type" value="Genomic_DNA"/>
</dbReference>
<sequence length="47" mass="4952">MLTPSCPVSLVVSVLFISTDHCISVIGMSMTVSLFPPSVRMSATVPL</sequence>
<name>A0ABN9D6F0_9NEOB</name>
<comment type="caution">
    <text evidence="1">The sequence shown here is derived from an EMBL/GenBank/DDBJ whole genome shotgun (WGS) entry which is preliminary data.</text>
</comment>
<proteinExistence type="predicted"/>
<gene>
    <name evidence="1" type="ORF">SPARVUS_LOCUS6611007</name>
</gene>